<keyword evidence="5" id="KW-1185">Reference proteome</keyword>
<dbReference type="Proteomes" id="UP001244552">
    <property type="component" value="Unassembled WGS sequence"/>
</dbReference>
<name>A0ABU0MG68_9PROT</name>
<dbReference type="Pfam" id="PF07007">
    <property type="entry name" value="LprI"/>
    <property type="match status" value="1"/>
</dbReference>
<evidence type="ECO:0000313" key="4">
    <source>
        <dbReference type="EMBL" id="MDQ0532438.1"/>
    </source>
</evidence>
<feature type="region of interest" description="Disordered" evidence="1">
    <location>
        <begin position="246"/>
        <end position="291"/>
    </location>
</feature>
<evidence type="ECO:0000313" key="5">
    <source>
        <dbReference type="Proteomes" id="UP001244552"/>
    </source>
</evidence>
<protein>
    <submittedName>
        <fullName evidence="4">Uncharacterized protein YecT (DUF1311 family)</fullName>
    </submittedName>
</protein>
<evidence type="ECO:0000256" key="2">
    <source>
        <dbReference type="SAM" id="SignalP"/>
    </source>
</evidence>
<dbReference type="InterPro" id="IPR009739">
    <property type="entry name" value="LprI-like_N"/>
</dbReference>
<keyword evidence="2" id="KW-0732">Signal</keyword>
<feature type="chain" id="PRO_5047493457" evidence="2">
    <location>
        <begin position="32"/>
        <end position="318"/>
    </location>
</feature>
<comment type="caution">
    <text evidence="4">The sequence shown here is derived from an EMBL/GenBank/DDBJ whole genome shotgun (WGS) entry which is preliminary data.</text>
</comment>
<sequence length="318" mass="32455">MRPVFPALSLLSGLLAAGSLVAFLAAGPVHAEQPPGAPAAAAGGDGVSGAVTAAPACGDAESPVAQLICREPALSAAAAAMKDALEALAATTDDTGRTAIEAAQTLWRSRRDEACPVVAADLGESKGAKVRGDCLLRMMKQRTTALTAERQARLRPLGDLPVTVSGAAAPRFPAPPAHPPVIDRKVTLSALAGRWAKAAPADRTVIDDCRSSYLEIGSDLTLHAADPRLPVFPLDGRLAADGDPLQAVSVLPPQGGSGAADRLPAEPQPESKSGPQPAGVPAPLGSLRLEPADSPRFDRLVLRIASPAGFAAEFVRCR</sequence>
<evidence type="ECO:0000256" key="1">
    <source>
        <dbReference type="SAM" id="MobiDB-lite"/>
    </source>
</evidence>
<reference evidence="4 5" key="1">
    <citation type="submission" date="2023-07" db="EMBL/GenBank/DDBJ databases">
        <title>Genomic Encyclopedia of Type Strains, Phase IV (KMG-IV): sequencing the most valuable type-strain genomes for metagenomic binning, comparative biology and taxonomic classification.</title>
        <authorList>
            <person name="Goeker M."/>
        </authorList>
    </citation>
    <scope>NUCLEOTIDE SEQUENCE [LARGE SCALE GENOMIC DNA]</scope>
    <source>
        <strain evidence="4 5">DSM 19922</strain>
    </source>
</reference>
<dbReference type="RefSeq" id="WP_209979778.1">
    <property type="nucleotide sequence ID" value="NZ_JAGINO010000003.1"/>
</dbReference>
<feature type="signal peptide" evidence="2">
    <location>
        <begin position="1"/>
        <end position="31"/>
    </location>
</feature>
<dbReference type="Gene3D" id="1.20.1270.180">
    <property type="match status" value="1"/>
</dbReference>
<gene>
    <name evidence="4" type="ORF">QO018_001282</name>
</gene>
<accession>A0ABU0MG68</accession>
<organism evidence="4 5">
    <name type="scientific">Azospirillum picis</name>
    <dbReference type="NCBI Taxonomy" id="488438"/>
    <lineage>
        <taxon>Bacteria</taxon>
        <taxon>Pseudomonadati</taxon>
        <taxon>Pseudomonadota</taxon>
        <taxon>Alphaproteobacteria</taxon>
        <taxon>Rhodospirillales</taxon>
        <taxon>Azospirillaceae</taxon>
        <taxon>Azospirillum</taxon>
    </lineage>
</organism>
<feature type="domain" description="Lysozyme inhibitor LprI-like N-terminal" evidence="3">
    <location>
        <begin position="59"/>
        <end position="146"/>
    </location>
</feature>
<evidence type="ECO:0000259" key="3">
    <source>
        <dbReference type="Pfam" id="PF07007"/>
    </source>
</evidence>
<proteinExistence type="predicted"/>
<dbReference type="EMBL" id="JAUSVU010000003">
    <property type="protein sequence ID" value="MDQ0532438.1"/>
    <property type="molecule type" value="Genomic_DNA"/>
</dbReference>